<feature type="signal peptide" evidence="1">
    <location>
        <begin position="1"/>
        <end position="22"/>
    </location>
</feature>
<reference evidence="2" key="1">
    <citation type="submission" date="2021-12" db="EMBL/GenBank/DDBJ databases">
        <title>Enterovibrio ZSDZ35 sp. nov. and Enterovibrio ZSDZ42 sp. nov., isolated from coastal seawater in Qingdao.</title>
        <authorList>
            <person name="Zhang P."/>
        </authorList>
    </citation>
    <scope>NUCLEOTIDE SEQUENCE</scope>
    <source>
        <strain evidence="2">ZSDZ35</strain>
    </source>
</reference>
<dbReference type="Proteomes" id="UP001149821">
    <property type="component" value="Unassembled WGS sequence"/>
</dbReference>
<protein>
    <submittedName>
        <fullName evidence="2">Molecular chaperone</fullName>
    </submittedName>
</protein>
<feature type="chain" id="PRO_5045997446" evidence="1">
    <location>
        <begin position="23"/>
        <end position="237"/>
    </location>
</feature>
<evidence type="ECO:0000313" key="2">
    <source>
        <dbReference type="EMBL" id="MDD1781921.1"/>
    </source>
</evidence>
<dbReference type="InterPro" id="IPR050643">
    <property type="entry name" value="Periplasmic_pilus_chap"/>
</dbReference>
<keyword evidence="1" id="KW-0732">Signal</keyword>
<dbReference type="Gene3D" id="2.60.40.10">
    <property type="entry name" value="Immunoglobulins"/>
    <property type="match status" value="1"/>
</dbReference>
<keyword evidence="3" id="KW-1185">Reference proteome</keyword>
<comment type="caution">
    <text evidence="2">The sequence shown here is derived from an EMBL/GenBank/DDBJ whole genome shotgun (WGS) entry which is preliminary data.</text>
</comment>
<dbReference type="SUPFAM" id="SSF49354">
    <property type="entry name" value="PapD-like"/>
    <property type="match status" value="1"/>
</dbReference>
<dbReference type="PANTHER" id="PTHR30251">
    <property type="entry name" value="PILUS ASSEMBLY CHAPERONE"/>
    <property type="match status" value="1"/>
</dbReference>
<gene>
    <name evidence="2" type="ORF">LRP49_12125</name>
</gene>
<dbReference type="EMBL" id="JAJUBB010000007">
    <property type="protein sequence ID" value="MDD1781921.1"/>
    <property type="molecule type" value="Genomic_DNA"/>
</dbReference>
<dbReference type="PANTHER" id="PTHR30251:SF4">
    <property type="entry name" value="SLR1668 PROTEIN"/>
    <property type="match status" value="1"/>
</dbReference>
<evidence type="ECO:0000256" key="1">
    <source>
        <dbReference type="SAM" id="SignalP"/>
    </source>
</evidence>
<dbReference type="InterPro" id="IPR013783">
    <property type="entry name" value="Ig-like_fold"/>
</dbReference>
<accession>A0ABT5QNR2</accession>
<proteinExistence type="predicted"/>
<sequence>MKILLFRLTLFVGLVFSSQSSAYQVKPMIAEMTPLGKGAQMSMRIDNTNDFPLTVELVPLSLKMDSAGAETLQPADDDLLVIPVTAVIAPGKSQSVMVRYIGDPEIKQSKAYRISVRQQNVLRGEDQDLDIGLLMRFDTLMNVKPENTAPKLSVKSLKKGKHDWLVEVANQGDSYGRINDTVWTLKDGSKTHVIRGGEFREYIVGTLVLPHSSRVFPMKPVKGFSPNSTSIEISNLE</sequence>
<dbReference type="InterPro" id="IPR008962">
    <property type="entry name" value="PapD-like_sf"/>
</dbReference>
<organism evidence="2 3">
    <name type="scientific">Enterovibrio qingdaonensis</name>
    <dbReference type="NCBI Taxonomy" id="2899818"/>
    <lineage>
        <taxon>Bacteria</taxon>
        <taxon>Pseudomonadati</taxon>
        <taxon>Pseudomonadota</taxon>
        <taxon>Gammaproteobacteria</taxon>
        <taxon>Vibrionales</taxon>
        <taxon>Vibrionaceae</taxon>
        <taxon>Enterovibrio</taxon>
    </lineage>
</organism>
<evidence type="ECO:0000313" key="3">
    <source>
        <dbReference type="Proteomes" id="UP001149821"/>
    </source>
</evidence>
<name>A0ABT5QNR2_9GAMM</name>